<name>A0A9P9L3C7_FUSSL</name>
<reference evidence="1" key="1">
    <citation type="journal article" date="2021" name="Nat. Commun.">
        <title>Genetic determinants of endophytism in the Arabidopsis root mycobiome.</title>
        <authorList>
            <person name="Mesny F."/>
            <person name="Miyauchi S."/>
            <person name="Thiergart T."/>
            <person name="Pickel B."/>
            <person name="Atanasova L."/>
            <person name="Karlsson M."/>
            <person name="Huettel B."/>
            <person name="Barry K.W."/>
            <person name="Haridas S."/>
            <person name="Chen C."/>
            <person name="Bauer D."/>
            <person name="Andreopoulos W."/>
            <person name="Pangilinan J."/>
            <person name="LaButti K."/>
            <person name="Riley R."/>
            <person name="Lipzen A."/>
            <person name="Clum A."/>
            <person name="Drula E."/>
            <person name="Henrissat B."/>
            <person name="Kohler A."/>
            <person name="Grigoriev I.V."/>
            <person name="Martin F.M."/>
            <person name="Hacquard S."/>
        </authorList>
    </citation>
    <scope>NUCLEOTIDE SEQUENCE</scope>
    <source>
        <strain evidence="1">FSSC 5 MPI-SDFR-AT-0091</strain>
    </source>
</reference>
<gene>
    <name evidence="1" type="ORF">B0J15DRAFT_458514</name>
</gene>
<evidence type="ECO:0000313" key="2">
    <source>
        <dbReference type="Proteomes" id="UP000736672"/>
    </source>
</evidence>
<evidence type="ECO:0000313" key="1">
    <source>
        <dbReference type="EMBL" id="KAH7273406.1"/>
    </source>
</evidence>
<comment type="caution">
    <text evidence="1">The sequence shown here is derived from an EMBL/GenBank/DDBJ whole genome shotgun (WGS) entry which is preliminary data.</text>
</comment>
<accession>A0A9P9L3C7</accession>
<keyword evidence="2" id="KW-1185">Reference proteome</keyword>
<dbReference type="Proteomes" id="UP000736672">
    <property type="component" value="Unassembled WGS sequence"/>
</dbReference>
<dbReference type="AlphaFoldDB" id="A0A9P9L3C7"/>
<protein>
    <submittedName>
        <fullName evidence="1">Uncharacterized protein</fullName>
    </submittedName>
</protein>
<dbReference type="EMBL" id="JAGTJS010000002">
    <property type="protein sequence ID" value="KAH7273406.1"/>
    <property type="molecule type" value="Genomic_DNA"/>
</dbReference>
<proteinExistence type="predicted"/>
<sequence length="180" mass="19643">MACCWSRFQMHAGISPAVLCWVERARQCPPQAASRQTDAHICRVLGSAPIGSESMWLMLFRPIYSGLRILCATFRAPHPAQPFSTSLVQVRGPKIDDPACVGSIPGGNLGRRVRVRLEAMAVYSVTVASSGRLQQEEQSNETRQAASQGRKRKIQLPAAWCALPGCITTITTGTLQPREP</sequence>
<organism evidence="1 2">
    <name type="scientific">Fusarium solani</name>
    <name type="common">Filamentous fungus</name>
    <dbReference type="NCBI Taxonomy" id="169388"/>
    <lineage>
        <taxon>Eukaryota</taxon>
        <taxon>Fungi</taxon>
        <taxon>Dikarya</taxon>
        <taxon>Ascomycota</taxon>
        <taxon>Pezizomycotina</taxon>
        <taxon>Sordariomycetes</taxon>
        <taxon>Hypocreomycetidae</taxon>
        <taxon>Hypocreales</taxon>
        <taxon>Nectriaceae</taxon>
        <taxon>Fusarium</taxon>
        <taxon>Fusarium solani species complex</taxon>
    </lineage>
</organism>